<dbReference type="EMBL" id="DS027050">
    <property type="protein sequence ID" value="EAW12307.1"/>
    <property type="molecule type" value="Genomic_DNA"/>
</dbReference>
<evidence type="ECO:0000256" key="2">
    <source>
        <dbReference type="ARBA" id="ARBA00007769"/>
    </source>
</evidence>
<dbReference type="SUPFAM" id="SSF53659">
    <property type="entry name" value="Isocitrate/Isopropylmalate dehydrogenase-like"/>
    <property type="match status" value="1"/>
</dbReference>
<reference evidence="5 6" key="1">
    <citation type="journal article" date="2008" name="PLoS Genet.">
        <title>Genomic islands in the pathogenic filamentous fungus Aspergillus fumigatus.</title>
        <authorList>
            <person name="Fedorova N.D."/>
            <person name="Khaldi N."/>
            <person name="Joardar V.S."/>
            <person name="Maiti R."/>
            <person name="Amedeo P."/>
            <person name="Anderson M.J."/>
            <person name="Crabtree J."/>
            <person name="Silva J.C."/>
            <person name="Badger J.H."/>
            <person name="Albarraq A."/>
            <person name="Angiuoli S."/>
            <person name="Bussey H."/>
            <person name="Bowyer P."/>
            <person name="Cotty P.J."/>
            <person name="Dyer P.S."/>
            <person name="Egan A."/>
            <person name="Galens K."/>
            <person name="Fraser-Liggett C.M."/>
            <person name="Haas B.J."/>
            <person name="Inman J.M."/>
            <person name="Kent R."/>
            <person name="Lemieux S."/>
            <person name="Malavazi I."/>
            <person name="Orvis J."/>
            <person name="Roemer T."/>
            <person name="Ronning C.M."/>
            <person name="Sundaram J.P."/>
            <person name="Sutton G."/>
            <person name="Turner G."/>
            <person name="Venter J.C."/>
            <person name="White O.R."/>
            <person name="Whitty B.R."/>
            <person name="Youngman P."/>
            <person name="Wolfe K.H."/>
            <person name="Goldman G.H."/>
            <person name="Wortman J.R."/>
            <person name="Jiang B."/>
            <person name="Denning D.W."/>
            <person name="Nierman W.C."/>
        </authorList>
    </citation>
    <scope>NUCLEOTIDE SEQUENCE [LARGE SCALE GENOMIC DNA]</scope>
    <source>
        <strain evidence="6">ATCC 1007 / CBS 513.65 / DSM 816 / NCTC 3887 / NRRL 1</strain>
    </source>
</reference>
<dbReference type="GeneID" id="4706064"/>
<dbReference type="InterPro" id="IPR050272">
    <property type="entry name" value="Isochorismatase-like_hydrls"/>
</dbReference>
<comment type="similarity">
    <text evidence="1">Belongs to the isochorismatase family.</text>
</comment>
<dbReference type="SMART" id="SM01329">
    <property type="entry name" value="Iso_dh"/>
    <property type="match status" value="1"/>
</dbReference>
<evidence type="ECO:0000259" key="4">
    <source>
        <dbReference type="SMART" id="SM01329"/>
    </source>
</evidence>
<dbReference type="PANTHER" id="PTHR43540">
    <property type="entry name" value="PEROXYUREIDOACRYLATE/UREIDOACRYLATE AMIDOHYDROLASE-RELATED"/>
    <property type="match status" value="1"/>
</dbReference>
<organism evidence="5 6">
    <name type="scientific">Aspergillus clavatus (strain ATCC 1007 / CBS 513.65 / DSM 816 / NCTC 3887 / NRRL 1 / QM 1276 / 107)</name>
    <dbReference type="NCBI Taxonomy" id="344612"/>
    <lineage>
        <taxon>Eukaryota</taxon>
        <taxon>Fungi</taxon>
        <taxon>Dikarya</taxon>
        <taxon>Ascomycota</taxon>
        <taxon>Pezizomycotina</taxon>
        <taxon>Eurotiomycetes</taxon>
        <taxon>Eurotiomycetidae</taxon>
        <taxon>Eurotiales</taxon>
        <taxon>Aspergillaceae</taxon>
        <taxon>Aspergillus</taxon>
        <taxon>Aspergillus subgen. Fumigati</taxon>
    </lineage>
</organism>
<dbReference type="Pfam" id="PF00857">
    <property type="entry name" value="Isochorismatase"/>
    <property type="match status" value="1"/>
</dbReference>
<keyword evidence="3" id="KW-0378">Hydrolase</keyword>
<keyword evidence="6" id="KW-1185">Reference proteome</keyword>
<evidence type="ECO:0000256" key="3">
    <source>
        <dbReference type="ARBA" id="ARBA00022801"/>
    </source>
</evidence>
<dbReference type="InterPro" id="IPR036380">
    <property type="entry name" value="Isochorismatase-like_sf"/>
</dbReference>
<dbReference type="RefSeq" id="XP_001273733.1">
    <property type="nucleotide sequence ID" value="XM_001273732.1"/>
</dbReference>
<dbReference type="eggNOG" id="KOG0785">
    <property type="taxonomic scope" value="Eukaryota"/>
</dbReference>
<dbReference type="STRING" id="344612.A1CCQ0"/>
<dbReference type="VEuPathDB" id="FungiDB:ACLA_062720"/>
<dbReference type="PANTHER" id="PTHR43540:SF1">
    <property type="entry name" value="ISOCHORISMATASE HYDROLASE"/>
    <property type="match status" value="1"/>
</dbReference>
<dbReference type="GO" id="GO:0016787">
    <property type="term" value="F:hydrolase activity"/>
    <property type="evidence" value="ECO:0007669"/>
    <property type="project" value="UniProtKB-KW"/>
</dbReference>
<dbReference type="CDD" id="cd00431">
    <property type="entry name" value="cysteine_hydrolases"/>
    <property type="match status" value="1"/>
</dbReference>
<evidence type="ECO:0000256" key="1">
    <source>
        <dbReference type="ARBA" id="ARBA00006336"/>
    </source>
</evidence>
<dbReference type="KEGG" id="act:ACLA_062720"/>
<dbReference type="InterPro" id="IPR024084">
    <property type="entry name" value="IsoPropMal-DH-like_dom"/>
</dbReference>
<proteinExistence type="inferred from homology"/>
<sequence length="546" mass="60508">MASLHVGLAVGNGTGPELTAIFERVIQALAAPHNLTITFTRSPRLYHSYSSLLAINDKDAVTDETLLDASHYRAWCEDAVAHGVRAIFRTSISAQALYLVREQLQAIKVEHFKLSPTASVLLVRDQAQGFYSGTNSINPAGDTVSRTAFFSKDVFTNIVEYALLRARRLWPTGPLPPVTMIYKFHLFDGLFHSWAQEWQARLGVRVRFVQGDTMNRDILAFGVTGHQLFISANEYADIMQTVLLDRFGLGAQEAACAENVYLHPALGPLSEYQTAHGSADDLAGKGTVNPAATIRAAAMMLQNQAGCLVQDKVDWALEDVWKRGIATPDRGGQATTAEFVDAFLQTVQQEGGGAPKLGLDGRSRRRAVVVVDLQNDMVTQYKDQSTMTRVTANIPRVLEWARQARIEVIFVRFLGDEQFQPASWRQRNQLHGRRPWCVQGTWGADIFGSVAVQAGERVFDKKARYDPFLVREFEHYVAQRGFEDLLVVGLYADVCVDATVRGAFQRGLTTTIVRGCMAGLHFSENQVAAYMQQVYGSNVIAMEELA</sequence>
<dbReference type="InterPro" id="IPR000868">
    <property type="entry name" value="Isochorismatase-like_dom"/>
</dbReference>
<dbReference type="AlphaFoldDB" id="A1CCQ0"/>
<dbReference type="Gene3D" id="3.40.718.10">
    <property type="entry name" value="Isopropylmalate Dehydrogenase"/>
    <property type="match status" value="1"/>
</dbReference>
<dbReference type="Pfam" id="PF00180">
    <property type="entry name" value="Iso_dh"/>
    <property type="match status" value="1"/>
</dbReference>
<name>A1CCQ0_ASPCL</name>
<protein>
    <submittedName>
        <fullName evidence="5">Isocitrate dehydrogenase family protein</fullName>
    </submittedName>
</protein>
<dbReference type="OMA" id="FQRGLWT"/>
<gene>
    <name evidence="5" type="ORF">ACLA_062720</name>
</gene>
<dbReference type="OrthoDB" id="167809at2759"/>
<dbReference type="SUPFAM" id="SSF52499">
    <property type="entry name" value="Isochorismatase-like hydrolases"/>
    <property type="match status" value="1"/>
</dbReference>
<dbReference type="Proteomes" id="UP000006701">
    <property type="component" value="Unassembled WGS sequence"/>
</dbReference>
<feature type="domain" description="Isopropylmalate dehydrogenase-like" evidence="4">
    <location>
        <begin position="5"/>
        <end position="343"/>
    </location>
</feature>
<comment type="similarity">
    <text evidence="2">Belongs to the isocitrate and isopropylmalate dehydrogenases family.</text>
</comment>
<dbReference type="Gene3D" id="3.40.50.850">
    <property type="entry name" value="Isochorismatase-like"/>
    <property type="match status" value="1"/>
</dbReference>
<evidence type="ECO:0000313" key="6">
    <source>
        <dbReference type="Proteomes" id="UP000006701"/>
    </source>
</evidence>
<evidence type="ECO:0000313" key="5">
    <source>
        <dbReference type="EMBL" id="EAW12307.1"/>
    </source>
</evidence>
<dbReference type="HOGENOM" id="CLU_034665_0_0_1"/>
<accession>A1CCQ0</accession>